<dbReference type="InterPro" id="IPR055355">
    <property type="entry name" value="ZP-C"/>
</dbReference>
<accession>A0AAV1FY35</accession>
<evidence type="ECO:0000256" key="10">
    <source>
        <dbReference type="ARBA" id="ARBA00023180"/>
    </source>
</evidence>
<dbReference type="Gene3D" id="2.60.40.4100">
    <property type="entry name" value="Zona pellucida, ZP-C domain"/>
    <property type="match status" value="1"/>
</dbReference>
<dbReference type="GO" id="GO:0060468">
    <property type="term" value="P:prevention of polyspermy"/>
    <property type="evidence" value="ECO:0007669"/>
    <property type="project" value="TreeGrafter"/>
</dbReference>
<evidence type="ECO:0000259" key="14">
    <source>
        <dbReference type="PROSITE" id="PS51034"/>
    </source>
</evidence>
<evidence type="ECO:0000256" key="8">
    <source>
        <dbReference type="ARBA" id="ARBA00023136"/>
    </source>
</evidence>
<dbReference type="SMART" id="SM00241">
    <property type="entry name" value="ZP"/>
    <property type="match status" value="1"/>
</dbReference>
<keyword evidence="16" id="KW-1185">Reference proteome</keyword>
<dbReference type="InterPro" id="IPR048290">
    <property type="entry name" value="ZP_chr"/>
</dbReference>
<keyword evidence="5" id="KW-0165">Cleavage on pair of basic residues</keyword>
<dbReference type="InterPro" id="IPR042235">
    <property type="entry name" value="ZP-C_dom"/>
</dbReference>
<evidence type="ECO:0000256" key="13">
    <source>
        <dbReference type="SAM" id="SignalP"/>
    </source>
</evidence>
<dbReference type="PANTHER" id="PTHR23343">
    <property type="entry name" value="ZONA PELLUCIDA SPERM-BINDING PROTEIN"/>
    <property type="match status" value="1"/>
</dbReference>
<evidence type="ECO:0000256" key="9">
    <source>
        <dbReference type="ARBA" id="ARBA00023157"/>
    </source>
</evidence>
<keyword evidence="7" id="KW-1133">Transmembrane helix</keyword>
<keyword evidence="8" id="KW-0472">Membrane</keyword>
<dbReference type="AlphaFoldDB" id="A0AAV1FY35"/>
<dbReference type="EMBL" id="OY660873">
    <property type="protein sequence ID" value="CAJ1065820.1"/>
    <property type="molecule type" value="Genomic_DNA"/>
</dbReference>
<comment type="subcellular location">
    <subcellularLocation>
        <location evidence="1">Cell membrane</location>
        <topology evidence="1">Single-pass type I membrane protein</topology>
    </subcellularLocation>
    <subcellularLocation>
        <location evidence="12">Zona pellucida</location>
    </subcellularLocation>
</comment>
<dbReference type="PROSITE" id="PS51034">
    <property type="entry name" value="ZP_2"/>
    <property type="match status" value="1"/>
</dbReference>
<evidence type="ECO:0000256" key="1">
    <source>
        <dbReference type="ARBA" id="ARBA00004251"/>
    </source>
</evidence>
<evidence type="ECO:0000256" key="7">
    <source>
        <dbReference type="ARBA" id="ARBA00022989"/>
    </source>
</evidence>
<feature type="signal peptide" evidence="13">
    <location>
        <begin position="1"/>
        <end position="24"/>
    </location>
</feature>
<dbReference type="GO" id="GO:0005886">
    <property type="term" value="C:plasma membrane"/>
    <property type="evidence" value="ECO:0007669"/>
    <property type="project" value="UniProtKB-SubCell"/>
</dbReference>
<dbReference type="InterPro" id="IPR001507">
    <property type="entry name" value="ZP_dom"/>
</dbReference>
<evidence type="ECO:0000256" key="6">
    <source>
        <dbReference type="ARBA" id="ARBA00022692"/>
    </source>
</evidence>
<keyword evidence="11" id="KW-0278">Fertilization</keyword>
<reference evidence="15" key="1">
    <citation type="submission" date="2023-08" db="EMBL/GenBank/DDBJ databases">
        <authorList>
            <person name="Alioto T."/>
            <person name="Alioto T."/>
            <person name="Gomez Garrido J."/>
        </authorList>
    </citation>
    <scope>NUCLEOTIDE SEQUENCE</scope>
</reference>
<dbReference type="GO" id="GO:0032190">
    <property type="term" value="F:acrosin binding"/>
    <property type="evidence" value="ECO:0007669"/>
    <property type="project" value="TreeGrafter"/>
</dbReference>
<dbReference type="Proteomes" id="UP001178508">
    <property type="component" value="Chromosome 10"/>
</dbReference>
<organism evidence="15 16">
    <name type="scientific">Xyrichtys novacula</name>
    <name type="common">Pearly razorfish</name>
    <name type="synonym">Hemipteronotus novacula</name>
    <dbReference type="NCBI Taxonomy" id="13765"/>
    <lineage>
        <taxon>Eukaryota</taxon>
        <taxon>Metazoa</taxon>
        <taxon>Chordata</taxon>
        <taxon>Craniata</taxon>
        <taxon>Vertebrata</taxon>
        <taxon>Euteleostomi</taxon>
        <taxon>Actinopterygii</taxon>
        <taxon>Neopterygii</taxon>
        <taxon>Teleostei</taxon>
        <taxon>Neoteleostei</taxon>
        <taxon>Acanthomorphata</taxon>
        <taxon>Eupercaria</taxon>
        <taxon>Labriformes</taxon>
        <taxon>Labridae</taxon>
        <taxon>Xyrichtys</taxon>
    </lineage>
</organism>
<dbReference type="Pfam" id="PF23344">
    <property type="entry name" value="ZP-N"/>
    <property type="match status" value="1"/>
</dbReference>
<feature type="domain" description="ZP" evidence="14">
    <location>
        <begin position="153"/>
        <end position="420"/>
    </location>
</feature>
<keyword evidence="6" id="KW-0812">Transmembrane</keyword>
<evidence type="ECO:0000256" key="2">
    <source>
        <dbReference type="ARBA" id="ARBA00022475"/>
    </source>
</evidence>
<gene>
    <name evidence="15" type="ORF">XNOV1_A029837</name>
</gene>
<keyword evidence="4" id="KW-0272">Extracellular matrix</keyword>
<keyword evidence="10" id="KW-0325">Glycoprotein</keyword>
<dbReference type="PANTHER" id="PTHR23343:SF31">
    <property type="entry name" value="ZONA PELLUCIDA SPERM-BINDING PROTEIN 4"/>
    <property type="match status" value="1"/>
</dbReference>
<dbReference type="InterPro" id="IPR055356">
    <property type="entry name" value="ZP-N"/>
</dbReference>
<dbReference type="GO" id="GO:0035804">
    <property type="term" value="F:structural constituent of egg coat"/>
    <property type="evidence" value="ECO:0007669"/>
    <property type="project" value="TreeGrafter"/>
</dbReference>
<evidence type="ECO:0000256" key="5">
    <source>
        <dbReference type="ARBA" id="ARBA00022685"/>
    </source>
</evidence>
<name>A0AAV1FY35_XYRNO</name>
<evidence type="ECO:0000256" key="3">
    <source>
        <dbReference type="ARBA" id="ARBA00022525"/>
    </source>
</evidence>
<keyword evidence="3" id="KW-0964">Secreted</keyword>
<evidence type="ECO:0000256" key="12">
    <source>
        <dbReference type="ARBA" id="ARBA00024183"/>
    </source>
</evidence>
<keyword evidence="9" id="KW-1015">Disulfide bond</keyword>
<protein>
    <submittedName>
        <fullName evidence="15">Zona pellucida sperm-binding protein 4-like isoform X1</fullName>
    </submittedName>
</protein>
<dbReference type="Pfam" id="PF00100">
    <property type="entry name" value="Zona_pellucida"/>
    <property type="match status" value="1"/>
</dbReference>
<dbReference type="GO" id="GO:0007339">
    <property type="term" value="P:binding of sperm to zona pellucida"/>
    <property type="evidence" value="ECO:0007669"/>
    <property type="project" value="TreeGrafter"/>
</dbReference>
<dbReference type="Gene3D" id="2.60.40.3210">
    <property type="entry name" value="Zona pellucida, ZP-N domain"/>
    <property type="match status" value="1"/>
</dbReference>
<evidence type="ECO:0000313" key="15">
    <source>
        <dbReference type="EMBL" id="CAJ1065820.1"/>
    </source>
</evidence>
<dbReference type="PRINTS" id="PR00023">
    <property type="entry name" value="ZPELLUCIDA"/>
</dbReference>
<proteinExistence type="predicted"/>
<dbReference type="InterPro" id="IPR051148">
    <property type="entry name" value="Zona_Pellucida_Domain_gp"/>
</dbReference>
<evidence type="ECO:0000313" key="16">
    <source>
        <dbReference type="Proteomes" id="UP001178508"/>
    </source>
</evidence>
<keyword evidence="13" id="KW-0732">Signal</keyword>
<evidence type="ECO:0000256" key="4">
    <source>
        <dbReference type="ARBA" id="ARBA00022530"/>
    </source>
</evidence>
<evidence type="ECO:0000256" key="11">
    <source>
        <dbReference type="ARBA" id="ARBA00023279"/>
    </source>
</evidence>
<dbReference type="GO" id="GO:0035805">
    <property type="term" value="C:egg coat"/>
    <property type="evidence" value="ECO:0007669"/>
    <property type="project" value="UniProtKB-SubCell"/>
</dbReference>
<keyword evidence="2" id="KW-1003">Cell membrane</keyword>
<sequence length="453" mass="51963">MAHITDSILITFITLSLPYMRCEAQSTVHHNISRYEPICRDGFMSVHIPKEKFADLPFTIYVQDEHSGYYQAIAVATQCHYLLIEAETFFNLTVASHGCFVRRQKYLTSLTVVIMKHAEKGRLEIVKTIHVTCERKIKEMAKYQYPLLSRNLFCSKDGFKITISQNATVPPLNLDAVWIPSSKSANCKPQKRSKEDVTFSFLFTDCGTQSMAENGIITYWVNIEVKQHPQKSPVFRNTPFNLTVHCSFMLGQTVRLGFNIQQKRQQDLFILRSEGMLRADMRFAKDSNYRSFYSSHDPPVVKLGLPVYVEVFVLKHEDRDLVLVLEDCWATPTPNPQDTQRWDLLVKGCPFSGDSHKTNVLPVVSSKEIKFPHLHKWMAVKLFSFVESQSTENLIYFHCDIKICKGKECSQSCNNERRTSRWITPRLGQKLLHSVVSGGPLFLSTVKCLLTTS</sequence>
<feature type="chain" id="PRO_5043494399" evidence="13">
    <location>
        <begin position="25"/>
        <end position="453"/>
    </location>
</feature>